<proteinExistence type="predicted"/>
<organism evidence="1 2">
    <name type="scientific">Pisolithus microcarpus 441</name>
    <dbReference type="NCBI Taxonomy" id="765257"/>
    <lineage>
        <taxon>Eukaryota</taxon>
        <taxon>Fungi</taxon>
        <taxon>Dikarya</taxon>
        <taxon>Basidiomycota</taxon>
        <taxon>Agaricomycotina</taxon>
        <taxon>Agaricomycetes</taxon>
        <taxon>Agaricomycetidae</taxon>
        <taxon>Boletales</taxon>
        <taxon>Sclerodermatineae</taxon>
        <taxon>Pisolithaceae</taxon>
        <taxon>Pisolithus</taxon>
    </lineage>
</organism>
<reference evidence="1 2" key="1">
    <citation type="submission" date="2014-04" db="EMBL/GenBank/DDBJ databases">
        <authorList>
            <consortium name="DOE Joint Genome Institute"/>
            <person name="Kuo A."/>
            <person name="Kohler A."/>
            <person name="Costa M.D."/>
            <person name="Nagy L.G."/>
            <person name="Floudas D."/>
            <person name="Copeland A."/>
            <person name="Barry K.W."/>
            <person name="Cichocki N."/>
            <person name="Veneault-Fourrey C."/>
            <person name="LaButti K."/>
            <person name="Lindquist E.A."/>
            <person name="Lipzen A."/>
            <person name="Lundell T."/>
            <person name="Morin E."/>
            <person name="Murat C."/>
            <person name="Sun H."/>
            <person name="Tunlid A."/>
            <person name="Henrissat B."/>
            <person name="Grigoriev I.V."/>
            <person name="Hibbett D.S."/>
            <person name="Martin F."/>
            <person name="Nordberg H.P."/>
            <person name="Cantor M.N."/>
            <person name="Hua S.X."/>
        </authorList>
    </citation>
    <scope>NUCLEOTIDE SEQUENCE [LARGE SCALE GENOMIC DNA]</scope>
    <source>
        <strain evidence="1 2">441</strain>
    </source>
</reference>
<reference evidence="2" key="2">
    <citation type="submission" date="2015-01" db="EMBL/GenBank/DDBJ databases">
        <title>Evolutionary Origins and Diversification of the Mycorrhizal Mutualists.</title>
        <authorList>
            <consortium name="DOE Joint Genome Institute"/>
            <consortium name="Mycorrhizal Genomics Consortium"/>
            <person name="Kohler A."/>
            <person name="Kuo A."/>
            <person name="Nagy L.G."/>
            <person name="Floudas D."/>
            <person name="Copeland A."/>
            <person name="Barry K.W."/>
            <person name="Cichocki N."/>
            <person name="Veneault-Fourrey C."/>
            <person name="LaButti K."/>
            <person name="Lindquist E.A."/>
            <person name="Lipzen A."/>
            <person name="Lundell T."/>
            <person name="Morin E."/>
            <person name="Murat C."/>
            <person name="Riley R."/>
            <person name="Ohm R."/>
            <person name="Sun H."/>
            <person name="Tunlid A."/>
            <person name="Henrissat B."/>
            <person name="Grigoriev I.V."/>
            <person name="Hibbett D.S."/>
            <person name="Martin F."/>
        </authorList>
    </citation>
    <scope>NUCLEOTIDE SEQUENCE [LARGE SCALE GENOMIC DNA]</scope>
    <source>
        <strain evidence="2">441</strain>
    </source>
</reference>
<name>A0A0C9YQ45_9AGAM</name>
<dbReference type="AlphaFoldDB" id="A0A0C9YQ45"/>
<accession>A0A0C9YQ45</accession>
<protein>
    <submittedName>
        <fullName evidence="1">Unplaced genomic scaffold scaffold_188, whole genome shotgun sequence</fullName>
    </submittedName>
</protein>
<evidence type="ECO:0000313" key="1">
    <source>
        <dbReference type="EMBL" id="KIK15909.1"/>
    </source>
</evidence>
<evidence type="ECO:0000313" key="2">
    <source>
        <dbReference type="Proteomes" id="UP000054018"/>
    </source>
</evidence>
<dbReference type="Proteomes" id="UP000054018">
    <property type="component" value="Unassembled WGS sequence"/>
</dbReference>
<sequence length="85" mass="9828">MSECLPTARDLPILLVIACSRRKDAFLGLLRTPACLHLCGRLLTREYRTPPILDLGRWLFDMHQRTGDDRGRHVSICFRDYSGDR</sequence>
<gene>
    <name evidence="1" type="ORF">PISMIDRAFT_281509</name>
</gene>
<dbReference type="HOGENOM" id="CLU_2513497_0_0_1"/>
<dbReference type="EMBL" id="KN833872">
    <property type="protein sequence ID" value="KIK15909.1"/>
    <property type="molecule type" value="Genomic_DNA"/>
</dbReference>
<keyword evidence="2" id="KW-1185">Reference proteome</keyword>